<comment type="similarity">
    <text evidence="3 11">Belongs to the PRM1 family.</text>
</comment>
<dbReference type="OrthoDB" id="5356111at2759"/>
<evidence type="ECO:0000313" key="14">
    <source>
        <dbReference type="Proteomes" id="UP000094801"/>
    </source>
</evidence>
<dbReference type="InterPro" id="IPR026777">
    <property type="entry name" value="PRM1"/>
</dbReference>
<feature type="compositionally biased region" description="Polar residues" evidence="12">
    <location>
        <begin position="902"/>
        <end position="922"/>
    </location>
</feature>
<gene>
    <name evidence="13" type="ORF">CANARDRAFT_29503</name>
</gene>
<evidence type="ECO:0000256" key="2">
    <source>
        <dbReference type="ARBA" id="ARBA00004651"/>
    </source>
</evidence>
<feature type="transmembrane region" description="Helical" evidence="11">
    <location>
        <begin position="615"/>
        <end position="643"/>
    </location>
</feature>
<keyword evidence="14" id="KW-1185">Reference proteome</keyword>
<dbReference type="GO" id="GO:0043332">
    <property type="term" value="C:mating projection tip"/>
    <property type="evidence" value="ECO:0007669"/>
    <property type="project" value="UniProtKB-UniRule"/>
</dbReference>
<dbReference type="AlphaFoldDB" id="A0A1E4SX20"/>
<evidence type="ECO:0000256" key="1">
    <source>
        <dbReference type="ARBA" id="ARBA00002512"/>
    </source>
</evidence>
<feature type="region of interest" description="Disordered" evidence="12">
    <location>
        <begin position="888"/>
        <end position="922"/>
    </location>
</feature>
<keyword evidence="6 11" id="KW-0812">Transmembrane</keyword>
<keyword evidence="7 11" id="KW-0184">Conjugation</keyword>
<evidence type="ECO:0000256" key="9">
    <source>
        <dbReference type="ARBA" id="ARBA00023136"/>
    </source>
</evidence>
<keyword evidence="9 11" id="KW-0472">Membrane</keyword>
<organism evidence="13 14">
    <name type="scientific">[Candida] arabinofermentans NRRL YB-2248</name>
    <dbReference type="NCBI Taxonomy" id="983967"/>
    <lineage>
        <taxon>Eukaryota</taxon>
        <taxon>Fungi</taxon>
        <taxon>Dikarya</taxon>
        <taxon>Ascomycota</taxon>
        <taxon>Saccharomycotina</taxon>
        <taxon>Pichiomycetes</taxon>
        <taxon>Pichiales</taxon>
        <taxon>Pichiaceae</taxon>
        <taxon>Ogataea</taxon>
        <taxon>Ogataea/Candida clade</taxon>
    </lineage>
</organism>
<comment type="subcellular location">
    <subcellularLocation>
        <location evidence="2 11">Cell membrane</location>
        <topology evidence="2 11">Multi-pass membrane protein</topology>
    </subcellularLocation>
</comment>
<comment type="caution">
    <text evidence="11">Lacks conserved residue(s) required for the propagation of feature annotation.</text>
</comment>
<dbReference type="GO" id="GO:0005886">
    <property type="term" value="C:plasma membrane"/>
    <property type="evidence" value="ECO:0007669"/>
    <property type="project" value="UniProtKB-SubCell"/>
</dbReference>
<evidence type="ECO:0000256" key="3">
    <source>
        <dbReference type="ARBA" id="ARBA00010780"/>
    </source>
</evidence>
<protein>
    <recommendedName>
        <fullName evidence="4 11">Plasma membrane fusion protein PRM1</fullName>
    </recommendedName>
</protein>
<dbReference type="STRING" id="983967.A0A1E4SX20"/>
<dbReference type="PANTHER" id="PTHR31030">
    <property type="entry name" value="PLASMA MEMBRANE FUSION PROTEIN PRM1"/>
    <property type="match status" value="1"/>
</dbReference>
<name>A0A1E4SX20_9ASCO</name>
<evidence type="ECO:0000256" key="11">
    <source>
        <dbReference type="RuleBase" id="RU366035"/>
    </source>
</evidence>
<dbReference type="GO" id="GO:0032220">
    <property type="term" value="P:plasma membrane fusion involved in cytogamy"/>
    <property type="evidence" value="ECO:0007669"/>
    <property type="project" value="TreeGrafter"/>
</dbReference>
<proteinExistence type="inferred from homology"/>
<sequence>MKQDFEEKDQKINSVPNNCIPIGNTKTYQRPYLNLNERLSQVFFNYYTIFLILVILKLIVFKNSIQTSLIQAKEKTNLVCESAENYATSMVNLPYYLSKASNVLIAKGLTQTNKAFVEGLKLILTGSESLILFAIEMTIGTYACVLTAAIDGAVSVSLNATESVIDVANSTIIKLADEIQDGLNDVSKVINKIISVADDVKDFFENDDDDDNATSSINKVNLTISSLKNWKISSSINDKLEKLGKEVLTYDDVKNYTESLISKPFDLLKNEVDDRLSDEFSADDLIVPQMRTLSFCKTSSEIDDFYRDLGDSVHKISVILIIILCLIAICFICFEGYMTWRQWKRINSIAERLRIVNESSTNVDTKNHYNLTVIDSIEHRISTRIGEIIGNLFGGDGNSVKGNRVRWIVSYISSPIAFCILLLGIVGVLTFILQYILICSVSSVDSQGLQDKFNSISSQVSSSINESMNEWATDTNLYLEDQEDSINGDMLGWVNASTYSINETLYKFVDKMNDKLEDVFGSTPLYDPISSIVSCVITSKIEKVEKALTWVHDNSQISLPRVNYTELMDLTMIDDGDGNDDNDTLERYIDSVKSTLDETRDNIIKSYKKSLFFELYISLGLIGIWLLILLFAILILLVNIFLLKRQVKKDNSFTSSYNSDIVIGLPRAVSAYITPIIPKSPRNEGPTFESPDKTLNSPSMTFRYPNQKSFTNLNLFNSEKNNSNSYEDSKSFETNDDNYKNDISDNPYKGSGMINQALSQLVNHIRKTSGVKQDPLYLLSSLSSLGEISKVSDKENLSPSDPMKYDIPPRKVPPIPTAPLRLSPSFVIPKSPTPSTILPKLEPAAVIGNLTEKESYSFSTFSGIWNHASDEYDEHEVELRSEITTDTYHERTNPFGDVWNSDYLNSSPFRDPSISTARQRPA</sequence>
<evidence type="ECO:0000256" key="12">
    <source>
        <dbReference type="SAM" id="MobiDB-lite"/>
    </source>
</evidence>
<feature type="transmembrane region" description="Helical" evidence="11">
    <location>
        <begin position="316"/>
        <end position="337"/>
    </location>
</feature>
<evidence type="ECO:0000313" key="13">
    <source>
        <dbReference type="EMBL" id="ODV84055.1"/>
    </source>
</evidence>
<dbReference type="PANTHER" id="PTHR31030:SF1">
    <property type="entry name" value="PLASMA MEMBRANE FUSION PROTEIN PRM1"/>
    <property type="match status" value="1"/>
</dbReference>
<evidence type="ECO:0000256" key="4">
    <source>
        <dbReference type="ARBA" id="ARBA00017621"/>
    </source>
</evidence>
<evidence type="ECO:0000256" key="5">
    <source>
        <dbReference type="ARBA" id="ARBA00022475"/>
    </source>
</evidence>
<feature type="region of interest" description="Disordered" evidence="12">
    <location>
        <begin position="721"/>
        <end position="741"/>
    </location>
</feature>
<evidence type="ECO:0000256" key="7">
    <source>
        <dbReference type="ARBA" id="ARBA00022971"/>
    </source>
</evidence>
<comment type="function">
    <text evidence="1 11">Involved in cell fusion during mating by stabilizing the plasma membrane fusion event.</text>
</comment>
<evidence type="ECO:0000256" key="8">
    <source>
        <dbReference type="ARBA" id="ARBA00022989"/>
    </source>
</evidence>
<dbReference type="Proteomes" id="UP000094801">
    <property type="component" value="Unassembled WGS sequence"/>
</dbReference>
<evidence type="ECO:0000256" key="6">
    <source>
        <dbReference type="ARBA" id="ARBA00022692"/>
    </source>
</evidence>
<keyword evidence="8 11" id="KW-1133">Transmembrane helix</keyword>
<evidence type="ECO:0000256" key="10">
    <source>
        <dbReference type="ARBA" id="ARBA00023180"/>
    </source>
</evidence>
<feature type="transmembrane region" description="Helical" evidence="11">
    <location>
        <begin position="43"/>
        <end position="61"/>
    </location>
</feature>
<feature type="transmembrane region" description="Helical" evidence="11">
    <location>
        <begin position="416"/>
        <end position="437"/>
    </location>
</feature>
<feature type="compositionally biased region" description="Basic and acidic residues" evidence="12">
    <location>
        <begin position="727"/>
        <end position="741"/>
    </location>
</feature>
<keyword evidence="10" id="KW-0325">Glycoprotein</keyword>
<keyword evidence="5 11" id="KW-1003">Cell membrane</keyword>
<dbReference type="EMBL" id="KV453859">
    <property type="protein sequence ID" value="ODV84055.1"/>
    <property type="molecule type" value="Genomic_DNA"/>
</dbReference>
<reference evidence="14" key="1">
    <citation type="submission" date="2016-04" db="EMBL/GenBank/DDBJ databases">
        <title>Comparative genomics of biotechnologically important yeasts.</title>
        <authorList>
            <consortium name="DOE Joint Genome Institute"/>
            <person name="Riley R."/>
            <person name="Haridas S."/>
            <person name="Wolfe K.H."/>
            <person name="Lopes M.R."/>
            <person name="Hittinger C.T."/>
            <person name="Goker M."/>
            <person name="Salamov A."/>
            <person name="Wisecaver J."/>
            <person name="Long T.M."/>
            <person name="Aerts A.L."/>
            <person name="Barry K."/>
            <person name="Choi C."/>
            <person name="Clum A."/>
            <person name="Coughlan A.Y."/>
            <person name="Deshpande S."/>
            <person name="Douglass A.P."/>
            <person name="Hanson S.J."/>
            <person name="Klenk H.-P."/>
            <person name="Labutti K."/>
            <person name="Lapidus A."/>
            <person name="Lindquist E."/>
            <person name="Lipzen A."/>
            <person name="Meier-Kolthoff J.P."/>
            <person name="Ohm R.A."/>
            <person name="Otillar R.P."/>
            <person name="Pangilinan J."/>
            <person name="Peng Y."/>
            <person name="Rokas A."/>
            <person name="Rosa C.A."/>
            <person name="Scheuner C."/>
            <person name="Sibirny A.A."/>
            <person name="Slot J.C."/>
            <person name="Stielow J.B."/>
            <person name="Sun H."/>
            <person name="Kurtzman C.P."/>
            <person name="Blackwell M."/>
            <person name="Grigoriev I.V."/>
            <person name="Jeffries T.W."/>
        </authorList>
    </citation>
    <scope>NUCLEOTIDE SEQUENCE [LARGE SCALE GENOMIC DNA]</scope>
    <source>
        <strain evidence="14">NRRL YB-2248</strain>
    </source>
</reference>
<accession>A0A1E4SX20</accession>